<accession>A0ABM9MQ99</accession>
<dbReference type="EMBL" id="CAUZLY010000003">
    <property type="protein sequence ID" value="CAK1232393.1"/>
    <property type="molecule type" value="Genomic_DNA"/>
</dbReference>
<keyword evidence="2" id="KW-1185">Reference proteome</keyword>
<gene>
    <name evidence="1" type="ORF">R82641_BJNNKPBH_00365</name>
</gene>
<dbReference type="RefSeq" id="WP_248660727.1">
    <property type="nucleotide sequence ID" value="NZ_CAUZLY010000003.1"/>
</dbReference>
<comment type="caution">
    <text evidence="1">The sequence shown here is derived from an EMBL/GenBank/DDBJ whole genome shotgun (WGS) entry which is preliminary data.</text>
</comment>
<reference evidence="1 2" key="1">
    <citation type="submission" date="2023-10" db="EMBL/GenBank/DDBJ databases">
        <authorList>
            <person name="Botero Cardona J."/>
        </authorList>
    </citation>
    <scope>NUCLEOTIDE SEQUENCE [LARGE SCALE GENOMIC DNA]</scope>
    <source>
        <strain evidence="1 2">R-82641</strain>
    </source>
</reference>
<dbReference type="Proteomes" id="UP001314200">
    <property type="component" value="Unassembled WGS sequence"/>
</dbReference>
<sequence length="71" mass="8478">MNNKEDLFYIKAREVDSPTNVRIIQVRPAVHHKLRDLSRQTHIPIYKLASNLIDWSLDRIEIEDYVEDTED</sequence>
<protein>
    <submittedName>
        <fullName evidence="1">Uncharacterized protein</fullName>
    </submittedName>
</protein>
<proteinExistence type="predicted"/>
<evidence type="ECO:0000313" key="1">
    <source>
        <dbReference type="EMBL" id="CAK1232393.1"/>
    </source>
</evidence>
<organism evidence="1 2">
    <name type="scientific">Fructobacillus cardui</name>
    <dbReference type="NCBI Taxonomy" id="2893170"/>
    <lineage>
        <taxon>Bacteria</taxon>
        <taxon>Bacillati</taxon>
        <taxon>Bacillota</taxon>
        <taxon>Bacilli</taxon>
        <taxon>Lactobacillales</taxon>
        <taxon>Lactobacillaceae</taxon>
        <taxon>Fructobacillus</taxon>
    </lineage>
</organism>
<evidence type="ECO:0000313" key="2">
    <source>
        <dbReference type="Proteomes" id="UP001314200"/>
    </source>
</evidence>
<name>A0ABM9MQ99_9LACO</name>